<name>A0ABT5I928_9CAUL</name>
<dbReference type="RefSeq" id="WP_272739465.1">
    <property type="nucleotide sequence ID" value="NZ_JAQQKW010000001.1"/>
</dbReference>
<feature type="signal peptide" evidence="1">
    <location>
        <begin position="1"/>
        <end position="40"/>
    </location>
</feature>
<reference evidence="2 3" key="1">
    <citation type="submission" date="2023-01" db="EMBL/GenBank/DDBJ databases">
        <title>Novel species of the genus Asticcacaulis isolated from rivers.</title>
        <authorList>
            <person name="Lu H."/>
        </authorList>
    </citation>
    <scope>NUCLEOTIDE SEQUENCE [LARGE SCALE GENOMIC DNA]</scope>
    <source>
        <strain evidence="2 3">DXS10W</strain>
    </source>
</reference>
<accession>A0ABT5I928</accession>
<feature type="chain" id="PRO_5046233075" evidence="1">
    <location>
        <begin position="41"/>
        <end position="252"/>
    </location>
</feature>
<dbReference type="EMBL" id="JAQQKW010000001">
    <property type="protein sequence ID" value="MDC7692692.1"/>
    <property type="molecule type" value="Genomic_DNA"/>
</dbReference>
<evidence type="ECO:0000313" key="3">
    <source>
        <dbReference type="Proteomes" id="UP001216595"/>
    </source>
</evidence>
<sequence>MRALKGRPVRGTQRAPHSAKAFLAGVLFSGLVFLTGGAAAAQTADPVKDAITSIVERFVTRANACGAKLPYTPGVVVDSHPTLISFYFEDKSVHASRWSEMPPEIQGMLSMWAAKGKLGLDAKGQFGEVFNSLLVPHELGHFASDFNGRSKGQSFWDGEVYANRVAIAFWRAEIGDKALAARLDNYNRFLDELPNPVPAGKEPRAWFEANYEALGNDAQAYGWYQGLFMREARSLSKTDEFCTIIAPASPEA</sequence>
<keyword evidence="3" id="KW-1185">Reference proteome</keyword>
<evidence type="ECO:0000313" key="2">
    <source>
        <dbReference type="EMBL" id="MDC7692692.1"/>
    </source>
</evidence>
<dbReference type="Proteomes" id="UP001216595">
    <property type="component" value="Unassembled WGS sequence"/>
</dbReference>
<proteinExistence type="predicted"/>
<keyword evidence="1" id="KW-0732">Signal</keyword>
<comment type="caution">
    <text evidence="2">The sequence shown here is derived from an EMBL/GenBank/DDBJ whole genome shotgun (WGS) entry which is preliminary data.</text>
</comment>
<protein>
    <submittedName>
        <fullName evidence="2">Uncharacterized protein</fullName>
    </submittedName>
</protein>
<organism evidence="2 3">
    <name type="scientific">Asticcacaulis currens</name>
    <dbReference type="NCBI Taxonomy" id="2984210"/>
    <lineage>
        <taxon>Bacteria</taxon>
        <taxon>Pseudomonadati</taxon>
        <taxon>Pseudomonadota</taxon>
        <taxon>Alphaproteobacteria</taxon>
        <taxon>Caulobacterales</taxon>
        <taxon>Caulobacteraceae</taxon>
        <taxon>Asticcacaulis</taxon>
    </lineage>
</organism>
<gene>
    <name evidence="2" type="ORF">PQU94_00190</name>
</gene>
<evidence type="ECO:0000256" key="1">
    <source>
        <dbReference type="SAM" id="SignalP"/>
    </source>
</evidence>